<reference evidence="1" key="1">
    <citation type="submission" date="2022-10" db="EMBL/GenBank/DDBJ databases">
        <authorList>
            <person name="Hyden B.L."/>
            <person name="Feng K."/>
            <person name="Yates T."/>
            <person name="Jawdy S."/>
            <person name="Smart L.B."/>
            <person name="Muchero W."/>
        </authorList>
    </citation>
    <scope>NUCLEOTIDE SEQUENCE</scope>
    <source>
        <tissue evidence="1">Shoot tip</tissue>
    </source>
</reference>
<dbReference type="EMBL" id="JAPFFI010000005">
    <property type="protein sequence ID" value="KAJ6394509.1"/>
    <property type="molecule type" value="Genomic_DNA"/>
</dbReference>
<protein>
    <submittedName>
        <fullName evidence="1">Uncharacterized protein</fullName>
    </submittedName>
</protein>
<gene>
    <name evidence="1" type="ORF">OIU77_023669</name>
</gene>
<reference evidence="1" key="2">
    <citation type="journal article" date="2023" name="Int. J. Mol. Sci.">
        <title>De Novo Assembly and Annotation of 11 Diverse Shrub Willow (Salix) Genomes Reveals Novel Gene Organization in Sex-Linked Regions.</title>
        <authorList>
            <person name="Hyden B."/>
            <person name="Feng K."/>
            <person name="Yates T.B."/>
            <person name="Jawdy S."/>
            <person name="Cereghino C."/>
            <person name="Smart L.B."/>
            <person name="Muchero W."/>
        </authorList>
    </citation>
    <scope>NUCLEOTIDE SEQUENCE</scope>
    <source>
        <tissue evidence="1">Shoot tip</tissue>
    </source>
</reference>
<name>A0ABQ9C7Q4_9ROSI</name>
<accession>A0ABQ9C7Q4</accession>
<organism evidence="1 2">
    <name type="scientific">Salix suchowensis</name>
    <dbReference type="NCBI Taxonomy" id="1278906"/>
    <lineage>
        <taxon>Eukaryota</taxon>
        <taxon>Viridiplantae</taxon>
        <taxon>Streptophyta</taxon>
        <taxon>Embryophyta</taxon>
        <taxon>Tracheophyta</taxon>
        <taxon>Spermatophyta</taxon>
        <taxon>Magnoliopsida</taxon>
        <taxon>eudicotyledons</taxon>
        <taxon>Gunneridae</taxon>
        <taxon>Pentapetalae</taxon>
        <taxon>rosids</taxon>
        <taxon>fabids</taxon>
        <taxon>Malpighiales</taxon>
        <taxon>Salicaceae</taxon>
        <taxon>Saliceae</taxon>
        <taxon>Salix</taxon>
    </lineage>
</organism>
<keyword evidence="2" id="KW-1185">Reference proteome</keyword>
<sequence length="109" mass="12320">MRSKPIIFLLEMQRLCTSLPSVSSSHRLLHPPPQFYHRHLHFASASRKWNLNGSLLNTSSSLSVQLSSVAALFSSPLSPLSHSVRLMGFFCSVLCMTIRLSILFCMHEY</sequence>
<evidence type="ECO:0000313" key="1">
    <source>
        <dbReference type="EMBL" id="KAJ6394509.1"/>
    </source>
</evidence>
<dbReference type="Proteomes" id="UP001141253">
    <property type="component" value="Chromosome 1"/>
</dbReference>
<evidence type="ECO:0000313" key="2">
    <source>
        <dbReference type="Proteomes" id="UP001141253"/>
    </source>
</evidence>
<proteinExistence type="predicted"/>
<comment type="caution">
    <text evidence="1">The sequence shown here is derived from an EMBL/GenBank/DDBJ whole genome shotgun (WGS) entry which is preliminary data.</text>
</comment>